<evidence type="ECO:0000256" key="2">
    <source>
        <dbReference type="ARBA" id="ARBA00004613"/>
    </source>
</evidence>
<accession>D0NT51</accession>
<dbReference type="VEuPathDB" id="FungiDB:PITG_23057"/>
<dbReference type="KEGG" id="pif:PITG_23057"/>
<protein>
    <submittedName>
        <fullName evidence="6">Crinkler (CRN) family protein</fullName>
    </submittedName>
</protein>
<organism evidence="6 7">
    <name type="scientific">Phytophthora infestans (strain T30-4)</name>
    <name type="common">Potato late blight agent</name>
    <dbReference type="NCBI Taxonomy" id="403677"/>
    <lineage>
        <taxon>Eukaryota</taxon>
        <taxon>Sar</taxon>
        <taxon>Stramenopiles</taxon>
        <taxon>Oomycota</taxon>
        <taxon>Peronosporomycetes</taxon>
        <taxon>Peronosporales</taxon>
        <taxon>Peronosporaceae</taxon>
        <taxon>Phytophthora</taxon>
    </lineage>
</organism>
<feature type="chain" id="PRO_5003013706" evidence="4">
    <location>
        <begin position="18"/>
        <end position="97"/>
    </location>
</feature>
<gene>
    <name evidence="6" type="ORF">PITG_23057</name>
</gene>
<keyword evidence="7" id="KW-1185">Reference proteome</keyword>
<dbReference type="OrthoDB" id="167272at2759"/>
<evidence type="ECO:0000256" key="4">
    <source>
        <dbReference type="SAM" id="SignalP"/>
    </source>
</evidence>
<evidence type="ECO:0000313" key="7">
    <source>
        <dbReference type="Proteomes" id="UP000006643"/>
    </source>
</evidence>
<evidence type="ECO:0000256" key="1">
    <source>
        <dbReference type="ARBA" id="ARBA00004340"/>
    </source>
</evidence>
<dbReference type="InterPro" id="IPR045379">
    <property type="entry name" value="Crinkler_N"/>
</dbReference>
<dbReference type="HOGENOM" id="CLU_114740_3_0_1"/>
<dbReference type="GO" id="GO:0005576">
    <property type="term" value="C:extracellular region"/>
    <property type="evidence" value="ECO:0007669"/>
    <property type="project" value="UniProtKB-SubCell"/>
</dbReference>
<feature type="signal peptide" evidence="4">
    <location>
        <begin position="1"/>
        <end position="17"/>
    </location>
</feature>
<proteinExistence type="predicted"/>
<keyword evidence="3" id="KW-0964">Secreted</keyword>
<keyword evidence="4" id="KW-0732">Signal</keyword>
<dbReference type="EMBL" id="DS028159">
    <property type="protein sequence ID" value="EEY64807.1"/>
    <property type="molecule type" value="Genomic_DNA"/>
</dbReference>
<dbReference type="InParanoid" id="D0NT51"/>
<evidence type="ECO:0000259" key="5">
    <source>
        <dbReference type="Pfam" id="PF20147"/>
    </source>
</evidence>
<evidence type="ECO:0000256" key="3">
    <source>
        <dbReference type="ARBA" id="ARBA00022525"/>
    </source>
</evidence>
<feature type="non-terminal residue" evidence="6">
    <location>
        <position position="97"/>
    </location>
</feature>
<feature type="domain" description="Crinkler effector protein N-terminal" evidence="5">
    <location>
        <begin position="2"/>
        <end position="85"/>
    </location>
</feature>
<evidence type="ECO:0000313" key="6">
    <source>
        <dbReference type="EMBL" id="EEY64807.1"/>
    </source>
</evidence>
<sequence>MVKLFCCIVGVAGSAFSVEVNEGKTVDDLKDEIARKQKYDFAASKLQLFLAKAGGNAWLSNLTEDVKKLKNGEKTALVESLTQRDELQERIRFMSVW</sequence>
<comment type="subcellular location">
    <subcellularLocation>
        <location evidence="1">Host cell</location>
    </subcellularLocation>
    <subcellularLocation>
        <location evidence="2">Secreted</location>
    </subcellularLocation>
</comment>
<dbReference type="GO" id="GO:0043657">
    <property type="term" value="C:host cell"/>
    <property type="evidence" value="ECO:0007669"/>
    <property type="project" value="UniProtKB-SubCell"/>
</dbReference>
<dbReference type="Pfam" id="PF20147">
    <property type="entry name" value="Crinkler"/>
    <property type="match status" value="1"/>
</dbReference>
<name>D0NT51_PHYIT</name>
<dbReference type="RefSeq" id="XP_002897734.1">
    <property type="nucleotide sequence ID" value="XM_002897688.1"/>
</dbReference>
<dbReference type="GeneID" id="9465638"/>
<dbReference type="AlphaFoldDB" id="D0NT51"/>
<reference evidence="7" key="1">
    <citation type="journal article" date="2009" name="Nature">
        <title>Genome sequence and analysis of the Irish potato famine pathogen Phytophthora infestans.</title>
        <authorList>
            <consortium name="The Broad Institute Genome Sequencing Platform"/>
            <person name="Haas B.J."/>
            <person name="Kamoun S."/>
            <person name="Zody M.C."/>
            <person name="Jiang R.H."/>
            <person name="Handsaker R.E."/>
            <person name="Cano L.M."/>
            <person name="Grabherr M."/>
            <person name="Kodira C.D."/>
            <person name="Raffaele S."/>
            <person name="Torto-Alalibo T."/>
            <person name="Bozkurt T.O."/>
            <person name="Ah-Fong A.M."/>
            <person name="Alvarado L."/>
            <person name="Anderson V.L."/>
            <person name="Armstrong M.R."/>
            <person name="Avrova A."/>
            <person name="Baxter L."/>
            <person name="Beynon J."/>
            <person name="Boevink P.C."/>
            <person name="Bollmann S.R."/>
            <person name="Bos J.I."/>
            <person name="Bulone V."/>
            <person name="Cai G."/>
            <person name="Cakir C."/>
            <person name="Carrington J.C."/>
            <person name="Chawner M."/>
            <person name="Conti L."/>
            <person name="Costanzo S."/>
            <person name="Ewan R."/>
            <person name="Fahlgren N."/>
            <person name="Fischbach M.A."/>
            <person name="Fugelstad J."/>
            <person name="Gilroy E.M."/>
            <person name="Gnerre S."/>
            <person name="Green P.J."/>
            <person name="Grenville-Briggs L.J."/>
            <person name="Griffith J."/>
            <person name="Grunwald N.J."/>
            <person name="Horn K."/>
            <person name="Horner N.R."/>
            <person name="Hu C.H."/>
            <person name="Huitema E."/>
            <person name="Jeong D.H."/>
            <person name="Jones A.M."/>
            <person name="Jones J.D."/>
            <person name="Jones R.W."/>
            <person name="Karlsson E.K."/>
            <person name="Kunjeti S.G."/>
            <person name="Lamour K."/>
            <person name="Liu Z."/>
            <person name="Ma L."/>
            <person name="Maclean D."/>
            <person name="Chibucos M.C."/>
            <person name="McDonald H."/>
            <person name="McWalters J."/>
            <person name="Meijer H.J."/>
            <person name="Morgan W."/>
            <person name="Morris P.F."/>
            <person name="Munro C.A."/>
            <person name="O'Neill K."/>
            <person name="Ospina-Giraldo M."/>
            <person name="Pinzon A."/>
            <person name="Pritchard L."/>
            <person name="Ramsahoye B."/>
            <person name="Ren Q."/>
            <person name="Restrepo S."/>
            <person name="Roy S."/>
            <person name="Sadanandom A."/>
            <person name="Savidor A."/>
            <person name="Schornack S."/>
            <person name="Schwartz D.C."/>
            <person name="Schumann U.D."/>
            <person name="Schwessinger B."/>
            <person name="Seyer L."/>
            <person name="Sharpe T."/>
            <person name="Silvar C."/>
            <person name="Song J."/>
            <person name="Studholme D.J."/>
            <person name="Sykes S."/>
            <person name="Thines M."/>
            <person name="van de Vondervoort P.J."/>
            <person name="Phuntumart V."/>
            <person name="Wawra S."/>
            <person name="Weide R."/>
            <person name="Win J."/>
            <person name="Young C."/>
            <person name="Zhou S."/>
            <person name="Fry W."/>
            <person name="Meyers B.C."/>
            <person name="van West P."/>
            <person name="Ristaino J."/>
            <person name="Govers F."/>
            <person name="Birch P.R."/>
            <person name="Whisson S.C."/>
            <person name="Judelson H.S."/>
            <person name="Nusbaum C."/>
        </authorList>
    </citation>
    <scope>NUCLEOTIDE SEQUENCE [LARGE SCALE GENOMIC DNA]</scope>
    <source>
        <strain evidence="7">T30-4</strain>
    </source>
</reference>
<dbReference type="Proteomes" id="UP000006643">
    <property type="component" value="Unassembled WGS sequence"/>
</dbReference>